<dbReference type="Gene3D" id="3.30.40.10">
    <property type="entry name" value="Zinc/RING finger domain, C3HC4 (zinc finger)"/>
    <property type="match status" value="1"/>
</dbReference>
<evidence type="ECO:0000259" key="6">
    <source>
        <dbReference type="PROSITE" id="PS50089"/>
    </source>
</evidence>
<comment type="caution">
    <text evidence="7">The sequence shown here is derived from an EMBL/GenBank/DDBJ whole genome shotgun (WGS) entry which is preliminary data.</text>
</comment>
<dbReference type="PROSITE" id="PS50089">
    <property type="entry name" value="ZF_RING_2"/>
    <property type="match status" value="1"/>
</dbReference>
<feature type="compositionally biased region" description="Polar residues" evidence="5">
    <location>
        <begin position="11"/>
        <end position="20"/>
    </location>
</feature>
<name>A0ABQ0GQF3_9PEZI</name>
<keyword evidence="8" id="KW-1185">Reference proteome</keyword>
<dbReference type="Pfam" id="PF13445">
    <property type="entry name" value="zf-RING_UBOX"/>
    <property type="match status" value="1"/>
</dbReference>
<feature type="region of interest" description="Disordered" evidence="5">
    <location>
        <begin position="1"/>
        <end position="31"/>
    </location>
</feature>
<feature type="domain" description="RING-type" evidence="6">
    <location>
        <begin position="70"/>
        <end position="129"/>
    </location>
</feature>
<dbReference type="RefSeq" id="XP_070921709.1">
    <property type="nucleotide sequence ID" value="XM_071065608.1"/>
</dbReference>
<dbReference type="GeneID" id="98180931"/>
<gene>
    <name evidence="7" type="ORF">MFIFM68171_10189</name>
</gene>
<organism evidence="7 8">
    <name type="scientific">Madurella fahalii</name>
    <dbReference type="NCBI Taxonomy" id="1157608"/>
    <lineage>
        <taxon>Eukaryota</taxon>
        <taxon>Fungi</taxon>
        <taxon>Dikarya</taxon>
        <taxon>Ascomycota</taxon>
        <taxon>Pezizomycotina</taxon>
        <taxon>Sordariomycetes</taxon>
        <taxon>Sordariomycetidae</taxon>
        <taxon>Sordariales</taxon>
        <taxon>Sordariales incertae sedis</taxon>
        <taxon>Madurella</taxon>
    </lineage>
</organism>
<keyword evidence="3" id="KW-0862">Zinc</keyword>
<keyword evidence="1" id="KW-0479">Metal-binding</keyword>
<sequence length="282" mass="30817">MEPQRQGYLTPDSSHSLTQSPPGPPPYPYKDKSFPPFDADLPFWPTLKRHLISFRRNPFFRSKPLPAPICTLCRKGLCIPHLNLGSEQDAGADPTVILPCGHMFHHSCAARLFASYSKRNHHPHCPVCNLALRYANPAICGHSLAPFVLGTAVPPPPPTIPEGGAIPVACTACRVRQSWYHLHQAETMLVGEDAGGPAAWWMYDPLGDTDETARWAERARMAAGLHHAFRGVIWGQGEMERRRPTWAGPWAEMPRPDWTGQPCLAGAAANAMMNGAAGGGAK</sequence>
<accession>A0ABQ0GQF3</accession>
<dbReference type="InterPro" id="IPR001841">
    <property type="entry name" value="Znf_RING"/>
</dbReference>
<dbReference type="Proteomes" id="UP001628179">
    <property type="component" value="Unassembled WGS sequence"/>
</dbReference>
<dbReference type="SUPFAM" id="SSF57850">
    <property type="entry name" value="RING/U-box"/>
    <property type="match status" value="1"/>
</dbReference>
<proteinExistence type="predicted"/>
<evidence type="ECO:0000256" key="5">
    <source>
        <dbReference type="SAM" id="MobiDB-lite"/>
    </source>
</evidence>
<evidence type="ECO:0000256" key="4">
    <source>
        <dbReference type="PROSITE-ProRule" id="PRU00175"/>
    </source>
</evidence>
<evidence type="ECO:0000256" key="2">
    <source>
        <dbReference type="ARBA" id="ARBA00022771"/>
    </source>
</evidence>
<evidence type="ECO:0000313" key="7">
    <source>
        <dbReference type="EMBL" id="GAB1319979.1"/>
    </source>
</evidence>
<evidence type="ECO:0000256" key="3">
    <source>
        <dbReference type="ARBA" id="ARBA00022833"/>
    </source>
</evidence>
<dbReference type="InterPro" id="IPR027370">
    <property type="entry name" value="Znf-RING_euk"/>
</dbReference>
<protein>
    <recommendedName>
        <fullName evidence="6">RING-type domain-containing protein</fullName>
    </recommendedName>
</protein>
<reference evidence="7 8" key="1">
    <citation type="submission" date="2024-09" db="EMBL/GenBank/DDBJ databases">
        <title>Itraconazole resistance in Madurella fahalii resulting from another homologue of gene encoding cytochrome P450 14-alpha sterol demethylase (CYP51).</title>
        <authorList>
            <person name="Yoshioka I."/>
            <person name="Fahal A.H."/>
            <person name="Kaneko S."/>
            <person name="Yaguchi T."/>
        </authorList>
    </citation>
    <scope>NUCLEOTIDE SEQUENCE [LARGE SCALE GENOMIC DNA]</scope>
    <source>
        <strain evidence="7 8">IFM 68171</strain>
    </source>
</reference>
<dbReference type="SMART" id="SM00184">
    <property type="entry name" value="RING"/>
    <property type="match status" value="1"/>
</dbReference>
<evidence type="ECO:0000256" key="1">
    <source>
        <dbReference type="ARBA" id="ARBA00022723"/>
    </source>
</evidence>
<keyword evidence="2 4" id="KW-0863">Zinc-finger</keyword>
<dbReference type="EMBL" id="BAAFSV010000006">
    <property type="protein sequence ID" value="GAB1319979.1"/>
    <property type="molecule type" value="Genomic_DNA"/>
</dbReference>
<evidence type="ECO:0000313" key="8">
    <source>
        <dbReference type="Proteomes" id="UP001628179"/>
    </source>
</evidence>
<dbReference type="InterPro" id="IPR013083">
    <property type="entry name" value="Znf_RING/FYVE/PHD"/>
</dbReference>